<evidence type="ECO:0000256" key="1">
    <source>
        <dbReference type="SAM" id="SignalP"/>
    </source>
</evidence>
<dbReference type="PROSITE" id="PS51257">
    <property type="entry name" value="PROKAR_LIPOPROTEIN"/>
    <property type="match status" value="1"/>
</dbReference>
<dbReference type="RefSeq" id="WP_311573022.1">
    <property type="nucleotide sequence ID" value="NZ_JAVRFH010000012.1"/>
</dbReference>
<dbReference type="InterPro" id="IPR001314">
    <property type="entry name" value="Peptidase_S1A"/>
</dbReference>
<feature type="signal peptide" evidence="1">
    <location>
        <begin position="1"/>
        <end position="31"/>
    </location>
</feature>
<dbReference type="Gene3D" id="2.40.10.10">
    <property type="entry name" value="Trypsin-like serine proteases"/>
    <property type="match status" value="1"/>
</dbReference>
<dbReference type="PANTHER" id="PTHR24260">
    <property type="match status" value="1"/>
</dbReference>
<proteinExistence type="predicted"/>
<feature type="domain" description="Peptidase S1" evidence="2">
    <location>
        <begin position="24"/>
        <end position="251"/>
    </location>
</feature>
<dbReference type="SUPFAM" id="SSF69318">
    <property type="entry name" value="Integrin alpha N-terminal domain"/>
    <property type="match status" value="1"/>
</dbReference>
<dbReference type="InterPro" id="IPR043504">
    <property type="entry name" value="Peptidase_S1_PA_chymotrypsin"/>
</dbReference>
<comment type="caution">
    <text evidence="3">The sequence shown here is derived from an EMBL/GenBank/DDBJ whole genome shotgun (WGS) entry which is preliminary data.</text>
</comment>
<dbReference type="InterPro" id="IPR051333">
    <property type="entry name" value="CLIP_Serine_Protease"/>
</dbReference>
<dbReference type="InterPro" id="IPR028994">
    <property type="entry name" value="Integrin_alpha_N"/>
</dbReference>
<accession>A0ABU3AMW9</accession>
<evidence type="ECO:0000259" key="2">
    <source>
        <dbReference type="PROSITE" id="PS50240"/>
    </source>
</evidence>
<dbReference type="Pfam" id="PF00089">
    <property type="entry name" value="Trypsin"/>
    <property type="match status" value="1"/>
</dbReference>
<dbReference type="Proteomes" id="UP001180724">
    <property type="component" value="Unassembled WGS sequence"/>
</dbReference>
<dbReference type="SUPFAM" id="SSF50494">
    <property type="entry name" value="Trypsin-like serine proteases"/>
    <property type="match status" value="1"/>
</dbReference>
<feature type="chain" id="PRO_5045450497" evidence="1">
    <location>
        <begin position="32"/>
        <end position="415"/>
    </location>
</feature>
<dbReference type="InterPro" id="IPR001254">
    <property type="entry name" value="Trypsin_dom"/>
</dbReference>
<organism evidence="3 4">
    <name type="scientific">Streptomyces lancefieldiae</name>
    <dbReference type="NCBI Taxonomy" id="3075520"/>
    <lineage>
        <taxon>Bacteria</taxon>
        <taxon>Bacillati</taxon>
        <taxon>Actinomycetota</taxon>
        <taxon>Actinomycetes</taxon>
        <taxon>Kitasatosporales</taxon>
        <taxon>Streptomycetaceae</taxon>
        <taxon>Streptomyces</taxon>
    </lineage>
</organism>
<dbReference type="EMBL" id="JAVRFH010000012">
    <property type="protein sequence ID" value="MDT0611524.1"/>
    <property type="molecule type" value="Genomic_DNA"/>
</dbReference>
<dbReference type="SMART" id="SM00020">
    <property type="entry name" value="Tryp_SPc"/>
    <property type="match status" value="1"/>
</dbReference>
<dbReference type="GO" id="GO:0016787">
    <property type="term" value="F:hydrolase activity"/>
    <property type="evidence" value="ECO:0007669"/>
    <property type="project" value="UniProtKB-KW"/>
</dbReference>
<keyword evidence="3" id="KW-0378">Hydrolase</keyword>
<sequence>MSRLRSRAAITAGLMATAVAASCLTAGTAQAATGPAVTDTTHGFTARLHIGDNQRGCSGVLIDPRWVATAASCFADDLAGGPVEAGKPKWKTTAVLGSAPDTDNAFDIVEIVPRTDRDMVLARLDRPADGTPVPFATTAPTAGEELTVAGFGRTKDEWAPNAPHTAAFTVKAVSDTTMTLDGKTDDDAICAGDAGGPLLRQKDGKFELVALASQSWQGGCWGSDPAETRNDAVSPRVDDAAVQTWAKETREQLREVVYAADVSGDGLSDLIVLSRDGEITVRTARASFAAKPGDPVYRFNPPVHWSAGWSNFLGQEGKGRLYFADINGDAKADLIVHETDGDIAVRTNKGTYFDGGTHWSAGWSNFLGHPKGGLYFADVDGDAKADLWVRTPDGRVEVRRNTGTYFQVTGGDDWV</sequence>
<dbReference type="InterPro" id="IPR009003">
    <property type="entry name" value="Peptidase_S1_PA"/>
</dbReference>
<keyword evidence="1" id="KW-0732">Signal</keyword>
<reference evidence="3" key="1">
    <citation type="submission" date="2024-05" db="EMBL/GenBank/DDBJ databases">
        <title>30 novel species of actinomycetes from the DSMZ collection.</title>
        <authorList>
            <person name="Nouioui I."/>
        </authorList>
    </citation>
    <scope>NUCLEOTIDE SEQUENCE</scope>
    <source>
        <strain evidence="3">DSM 40712</strain>
    </source>
</reference>
<evidence type="ECO:0000313" key="3">
    <source>
        <dbReference type="EMBL" id="MDT0611524.1"/>
    </source>
</evidence>
<name>A0ABU3AMW9_9ACTN</name>
<evidence type="ECO:0000313" key="4">
    <source>
        <dbReference type="Proteomes" id="UP001180724"/>
    </source>
</evidence>
<dbReference type="PROSITE" id="PS50240">
    <property type="entry name" value="TRYPSIN_DOM"/>
    <property type="match status" value="1"/>
</dbReference>
<dbReference type="PANTHER" id="PTHR24260:SF136">
    <property type="entry name" value="GH08193P-RELATED"/>
    <property type="match status" value="1"/>
</dbReference>
<gene>
    <name evidence="3" type="ORF">RM812_14985</name>
</gene>
<dbReference type="EC" id="3.4.21.-" evidence="3"/>
<dbReference type="PRINTS" id="PR00722">
    <property type="entry name" value="CHYMOTRYPSIN"/>
</dbReference>
<keyword evidence="4" id="KW-1185">Reference proteome</keyword>
<protein>
    <submittedName>
        <fullName evidence="3">Trypsin-like serine protease</fullName>
        <ecNumber evidence="3">3.4.21.-</ecNumber>
    </submittedName>
</protein>